<dbReference type="PANTHER" id="PTHR24220:SF470">
    <property type="entry name" value="CELL DIVISION ATP-BINDING PROTEIN FTSE"/>
    <property type="match status" value="1"/>
</dbReference>
<evidence type="ECO:0000313" key="5">
    <source>
        <dbReference type="Proteomes" id="UP000008718"/>
    </source>
</evidence>
<dbReference type="OrthoDB" id="9802264at2"/>
<reference evidence="4 5" key="2">
    <citation type="journal article" date="2011" name="Stand. Genomic Sci.">
        <title>Complete genome sequence of Paludibacter propionicigenes type strain (WB4).</title>
        <authorList>
            <person name="Gronow S."/>
            <person name="Munk C."/>
            <person name="Lapidus A."/>
            <person name="Nolan M."/>
            <person name="Lucas S."/>
            <person name="Hammon N."/>
            <person name="Deshpande S."/>
            <person name="Cheng J.F."/>
            <person name="Tapia R."/>
            <person name="Han C."/>
            <person name="Goodwin L."/>
            <person name="Pitluck S."/>
            <person name="Liolios K."/>
            <person name="Ivanova N."/>
            <person name="Mavromatis K."/>
            <person name="Mikhailova N."/>
            <person name="Pati A."/>
            <person name="Chen A."/>
            <person name="Palaniappan K."/>
            <person name="Land M."/>
            <person name="Hauser L."/>
            <person name="Chang Y.J."/>
            <person name="Jeffries C.D."/>
            <person name="Brambilla E."/>
            <person name="Rohde M."/>
            <person name="Goker M."/>
            <person name="Detter J.C."/>
            <person name="Woyke T."/>
            <person name="Bristow J."/>
            <person name="Eisen J.A."/>
            <person name="Markowitz V."/>
            <person name="Hugenholtz P."/>
            <person name="Kyrpides N.C."/>
            <person name="Klenk H.P."/>
        </authorList>
    </citation>
    <scope>NUCLEOTIDE SEQUENCE [LARGE SCALE GENOMIC DNA]</scope>
    <source>
        <strain evidence="5">DSM 17365 / JCM 13257 / WB4</strain>
    </source>
</reference>
<evidence type="ECO:0000256" key="2">
    <source>
        <dbReference type="ARBA" id="ARBA00022840"/>
    </source>
</evidence>
<dbReference type="Proteomes" id="UP000008718">
    <property type="component" value="Chromosome"/>
</dbReference>
<dbReference type="STRING" id="694427.Palpr_0856"/>
<evidence type="ECO:0000313" key="4">
    <source>
        <dbReference type="EMBL" id="ADQ79008.1"/>
    </source>
</evidence>
<keyword evidence="5" id="KW-1185">Reference proteome</keyword>
<dbReference type="SUPFAM" id="SSF52540">
    <property type="entry name" value="P-loop containing nucleoside triphosphate hydrolases"/>
    <property type="match status" value="1"/>
</dbReference>
<dbReference type="PROSITE" id="PS00211">
    <property type="entry name" value="ABC_TRANSPORTER_1"/>
    <property type="match status" value="1"/>
</dbReference>
<dbReference type="PROSITE" id="PS50893">
    <property type="entry name" value="ABC_TRANSPORTER_2"/>
    <property type="match status" value="1"/>
</dbReference>
<dbReference type="PANTHER" id="PTHR24220">
    <property type="entry name" value="IMPORT ATP-BINDING PROTEIN"/>
    <property type="match status" value="1"/>
</dbReference>
<dbReference type="AlphaFoldDB" id="E4T2R4"/>
<organism evidence="4 5">
    <name type="scientific">Paludibacter propionicigenes (strain DSM 17365 / JCM 13257 / WB4)</name>
    <dbReference type="NCBI Taxonomy" id="694427"/>
    <lineage>
        <taxon>Bacteria</taxon>
        <taxon>Pseudomonadati</taxon>
        <taxon>Bacteroidota</taxon>
        <taxon>Bacteroidia</taxon>
        <taxon>Bacteroidales</taxon>
        <taxon>Paludibacteraceae</taxon>
        <taxon>Paludibacter</taxon>
    </lineage>
</organism>
<accession>E4T2R4</accession>
<dbReference type="InterPro" id="IPR003439">
    <property type="entry name" value="ABC_transporter-like_ATP-bd"/>
</dbReference>
<protein>
    <submittedName>
        <fullName evidence="4">ABC transporter related protein</fullName>
    </submittedName>
</protein>
<dbReference type="GO" id="GO:0005886">
    <property type="term" value="C:plasma membrane"/>
    <property type="evidence" value="ECO:0007669"/>
    <property type="project" value="TreeGrafter"/>
</dbReference>
<evidence type="ECO:0000256" key="1">
    <source>
        <dbReference type="ARBA" id="ARBA00022741"/>
    </source>
</evidence>
<feature type="domain" description="ABC transporter" evidence="3">
    <location>
        <begin position="7"/>
        <end position="236"/>
    </location>
</feature>
<dbReference type="InterPro" id="IPR003593">
    <property type="entry name" value="AAA+_ATPase"/>
</dbReference>
<dbReference type="GO" id="GO:0016887">
    <property type="term" value="F:ATP hydrolysis activity"/>
    <property type="evidence" value="ECO:0007669"/>
    <property type="project" value="InterPro"/>
</dbReference>
<reference key="1">
    <citation type="submission" date="2010-11" db="EMBL/GenBank/DDBJ databases">
        <title>The complete genome of Paludibacter propionicigenes DSM 17365.</title>
        <authorList>
            <consortium name="US DOE Joint Genome Institute (JGI-PGF)"/>
            <person name="Lucas S."/>
            <person name="Copeland A."/>
            <person name="Lapidus A."/>
            <person name="Bruce D."/>
            <person name="Goodwin L."/>
            <person name="Pitluck S."/>
            <person name="Kyrpides N."/>
            <person name="Mavromatis K."/>
            <person name="Ivanova N."/>
            <person name="Munk A.C."/>
            <person name="Brettin T."/>
            <person name="Detter J.C."/>
            <person name="Han C."/>
            <person name="Tapia R."/>
            <person name="Land M."/>
            <person name="Hauser L."/>
            <person name="Markowitz V."/>
            <person name="Cheng J.-F."/>
            <person name="Hugenholtz P."/>
            <person name="Woyke T."/>
            <person name="Wu D."/>
            <person name="Gronow S."/>
            <person name="Wellnitz S."/>
            <person name="Brambilla E."/>
            <person name="Klenk H.-P."/>
            <person name="Eisen J.A."/>
        </authorList>
    </citation>
    <scope>NUCLEOTIDE SEQUENCE</scope>
    <source>
        <strain>WB4</strain>
    </source>
</reference>
<dbReference type="eggNOG" id="COG2884">
    <property type="taxonomic scope" value="Bacteria"/>
</dbReference>
<dbReference type="EMBL" id="CP002345">
    <property type="protein sequence ID" value="ADQ79008.1"/>
    <property type="molecule type" value="Genomic_DNA"/>
</dbReference>
<dbReference type="SMART" id="SM00382">
    <property type="entry name" value="AAA"/>
    <property type="match status" value="1"/>
</dbReference>
<name>E4T2R4_PALPW</name>
<dbReference type="InterPro" id="IPR015854">
    <property type="entry name" value="ABC_transpr_LolD-like"/>
</dbReference>
<evidence type="ECO:0000259" key="3">
    <source>
        <dbReference type="PROSITE" id="PS50893"/>
    </source>
</evidence>
<dbReference type="KEGG" id="ppn:Palpr_0856"/>
<dbReference type="GO" id="GO:0005524">
    <property type="term" value="F:ATP binding"/>
    <property type="evidence" value="ECO:0007669"/>
    <property type="project" value="UniProtKB-KW"/>
</dbReference>
<proteinExistence type="predicted"/>
<dbReference type="InterPro" id="IPR017871">
    <property type="entry name" value="ABC_transporter-like_CS"/>
</dbReference>
<keyword evidence="2" id="KW-0067">ATP-binding</keyword>
<dbReference type="Pfam" id="PF00005">
    <property type="entry name" value="ABC_tran"/>
    <property type="match status" value="1"/>
</dbReference>
<sequence>MENKLLIKYVDVDIYQQDLLVLKDVQLEIHSGEFVYLLGKVGSGKTSLLKSIYSELPIESGVAGVLGYDLRDLKMNDAPFLRRKIGIVFQDFQLLTDRSVYQNLDFVLRATGWKEQANIEEQIANVLNQVGMYAKRHKMPHQLSGGEQQRIVIARALLNSPEMILADEPTGNLDPETGNELIELLYNIRLSGTTVVMATHNLGWLDKFPGRVFRCDNESLVELKNNQPVTPETVDAESGN</sequence>
<dbReference type="HOGENOM" id="CLU_000604_1_22_10"/>
<dbReference type="Gene3D" id="3.40.50.300">
    <property type="entry name" value="P-loop containing nucleotide triphosphate hydrolases"/>
    <property type="match status" value="1"/>
</dbReference>
<keyword evidence="1" id="KW-0547">Nucleotide-binding</keyword>
<dbReference type="GO" id="GO:0022857">
    <property type="term" value="F:transmembrane transporter activity"/>
    <property type="evidence" value="ECO:0007669"/>
    <property type="project" value="TreeGrafter"/>
</dbReference>
<dbReference type="InterPro" id="IPR027417">
    <property type="entry name" value="P-loop_NTPase"/>
</dbReference>
<dbReference type="RefSeq" id="WP_013444377.1">
    <property type="nucleotide sequence ID" value="NC_014734.1"/>
</dbReference>
<gene>
    <name evidence="4" type="ordered locus">Palpr_0856</name>
</gene>